<dbReference type="InterPro" id="IPR050490">
    <property type="entry name" value="Bact_solute-bd_prot1"/>
</dbReference>
<reference evidence="2 3" key="1">
    <citation type="journal article" date="2009" name="Int. J. Syst. Evol. Microbiol.">
        <title>Paenibacillus contaminans sp. nov., isolated from a contaminated laboratory plate.</title>
        <authorList>
            <person name="Chou J.H."/>
            <person name="Lee J.H."/>
            <person name="Lin M.C."/>
            <person name="Chang P.S."/>
            <person name="Arun A.B."/>
            <person name="Young C.C."/>
            <person name="Chen W.M."/>
        </authorList>
    </citation>
    <scope>NUCLEOTIDE SEQUENCE [LARGE SCALE GENOMIC DNA]</scope>
    <source>
        <strain evidence="2 3">CKOBP-6</strain>
    </source>
</reference>
<evidence type="ECO:0000256" key="1">
    <source>
        <dbReference type="SAM" id="MobiDB-lite"/>
    </source>
</evidence>
<keyword evidence="3" id="KW-1185">Reference proteome</keyword>
<evidence type="ECO:0000313" key="2">
    <source>
        <dbReference type="EMBL" id="RAV10907.1"/>
    </source>
</evidence>
<dbReference type="EMBL" id="QMFB01000040">
    <property type="protein sequence ID" value="RAV10907.1"/>
    <property type="molecule type" value="Genomic_DNA"/>
</dbReference>
<feature type="region of interest" description="Disordered" evidence="1">
    <location>
        <begin position="83"/>
        <end position="108"/>
    </location>
</feature>
<proteinExistence type="predicted"/>
<dbReference type="Gene3D" id="3.40.190.10">
    <property type="entry name" value="Periplasmic binding protein-like II"/>
    <property type="match status" value="2"/>
</dbReference>
<sequence>MLRSVCLTYPRYAFPNAPCLERKFGEICSPRSIQTHPSDKLESHKTYSGGVRSMKGNNKLKAGMAMVLVTGALLAACSNKETPAASEKPAESGKPATSQPSPSAAKRGEITASIYDRGNIPAEEGTPIKNRWTDWLNKNGPTDVNFISVPRNESEKKLNVLLASGGAPDIMFEYSAPFKNQLYSQKQLMPLDDAINKYSTEYKKLLEKYPALKKLGMKDDGKLYGLGYVAPLDTNHVLYVRNDWLKKLNLSVPQTTEELYQVIKAFSAQDPDGNGKKDTYGINLSFVGGQIVSAMFGYSEFGVNGGNYVHQWDRAAANYTFKKKLYDDGLVDKDFLTDNSGEKAQQDFVNGKLGMFGANGGANALGYKVYESFKKNNPDGEIIAIPLPKSEFGQFSPAINPPIFITTVVNAVAKDPEAIIKYIDFLAKDSTGKTLKYGIEGTHYQVGANGCPAPIQPISTKEVSWTADYRMMSSPMAEGDCARYISQLDPSKPLDKEFTAIIKSSDAAYLQAERPIYYDIDQNSMPSLPQDLLLVNTNGTKAINDIWSKAIVGGASYTIEKALADAKSAWEKAGGLKVDEFYQKWYADNKANVVHTKEWYTK</sequence>
<dbReference type="Pfam" id="PF01547">
    <property type="entry name" value="SBP_bac_1"/>
    <property type="match status" value="1"/>
</dbReference>
<evidence type="ECO:0000313" key="3">
    <source>
        <dbReference type="Proteomes" id="UP000250369"/>
    </source>
</evidence>
<comment type="caution">
    <text evidence="2">The sequence shown here is derived from an EMBL/GenBank/DDBJ whole genome shotgun (WGS) entry which is preliminary data.</text>
</comment>
<accession>A0A329M1V8</accession>
<name>A0A329M1V8_9BACL</name>
<dbReference type="PANTHER" id="PTHR43649">
    <property type="entry name" value="ARABINOSE-BINDING PROTEIN-RELATED"/>
    <property type="match status" value="1"/>
</dbReference>
<dbReference type="SUPFAM" id="SSF53850">
    <property type="entry name" value="Periplasmic binding protein-like II"/>
    <property type="match status" value="1"/>
</dbReference>
<gene>
    <name evidence="2" type="ORF">DQG23_36950</name>
</gene>
<dbReference type="PANTHER" id="PTHR43649:SF12">
    <property type="entry name" value="DIACETYLCHITOBIOSE BINDING PROTEIN DASA"/>
    <property type="match status" value="1"/>
</dbReference>
<dbReference type="InterPro" id="IPR006059">
    <property type="entry name" value="SBP"/>
</dbReference>
<dbReference type="Proteomes" id="UP000250369">
    <property type="component" value="Unassembled WGS sequence"/>
</dbReference>
<dbReference type="AlphaFoldDB" id="A0A329M1V8"/>
<organism evidence="2 3">
    <name type="scientific">Paenibacillus contaminans</name>
    <dbReference type="NCBI Taxonomy" id="450362"/>
    <lineage>
        <taxon>Bacteria</taxon>
        <taxon>Bacillati</taxon>
        <taxon>Bacillota</taxon>
        <taxon>Bacilli</taxon>
        <taxon>Bacillales</taxon>
        <taxon>Paenibacillaceae</taxon>
        <taxon>Paenibacillus</taxon>
    </lineage>
</organism>
<protein>
    <submittedName>
        <fullName evidence="2">ABC transporter substrate-binding protein</fullName>
    </submittedName>
</protein>